<comment type="function">
    <text evidence="6">Core subunit of the mitochondrial membrane respiratory chain NADH dehydrogenase (Complex I) which catalyzes electron transfer from NADH through the respiratory chain, using ubiquinone as an electron acceptor. Essential for the catalytic activity and assembly of complex I.</text>
</comment>
<dbReference type="PRINTS" id="PR01437">
    <property type="entry name" value="NUOXDRDTASE4"/>
</dbReference>
<keyword evidence="6" id="KW-0679">Respiratory chain</keyword>
<evidence type="ECO:0000256" key="3">
    <source>
        <dbReference type="ARBA" id="ARBA00022692"/>
    </source>
</evidence>
<keyword evidence="6" id="KW-0520">NAD</keyword>
<feature type="transmembrane region" description="Helical" evidence="6">
    <location>
        <begin position="250"/>
        <end position="271"/>
    </location>
</feature>
<feature type="transmembrane region" description="Helical" evidence="6">
    <location>
        <begin position="409"/>
        <end position="436"/>
    </location>
</feature>
<evidence type="ECO:0000256" key="5">
    <source>
        <dbReference type="ARBA" id="ARBA00023136"/>
    </source>
</evidence>
<evidence type="ECO:0000256" key="6">
    <source>
        <dbReference type="RuleBase" id="RU003297"/>
    </source>
</evidence>
<dbReference type="RefSeq" id="YP_740847.1">
    <property type="nucleotide sequence ID" value="NC_008339.1"/>
</dbReference>
<dbReference type="InterPro" id="IPR003918">
    <property type="entry name" value="NADH_UbQ_OxRdtase"/>
</dbReference>
<comment type="subcellular location">
    <subcellularLocation>
        <location evidence="1">Cell membrane</location>
        <topology evidence="1">Multi-pass membrane protein</topology>
    </subcellularLocation>
    <subcellularLocation>
        <location evidence="6">Mitochondrion membrane</location>
        <topology evidence="6">Multi-pass membrane protein</topology>
    </subcellularLocation>
</comment>
<keyword evidence="5 6" id="KW-0472">Membrane</keyword>
<keyword evidence="6" id="KW-0249">Electron transport</keyword>
<keyword evidence="6 8" id="KW-0496">Mitochondrion</keyword>
<comment type="catalytic activity">
    <reaction evidence="6">
        <text>a ubiquinone + NADH + 5 H(+)(in) = a ubiquinol + NAD(+) + 4 H(+)(out)</text>
        <dbReference type="Rhea" id="RHEA:29091"/>
        <dbReference type="Rhea" id="RHEA-COMP:9565"/>
        <dbReference type="Rhea" id="RHEA-COMP:9566"/>
        <dbReference type="ChEBI" id="CHEBI:15378"/>
        <dbReference type="ChEBI" id="CHEBI:16389"/>
        <dbReference type="ChEBI" id="CHEBI:17976"/>
        <dbReference type="ChEBI" id="CHEBI:57540"/>
        <dbReference type="ChEBI" id="CHEBI:57945"/>
        <dbReference type="EC" id="7.1.1.2"/>
    </reaction>
</comment>
<keyword evidence="4 6" id="KW-1133">Transmembrane helix</keyword>
<dbReference type="GeneID" id="4271535"/>
<dbReference type="Pfam" id="PF00361">
    <property type="entry name" value="Proton_antipo_M"/>
    <property type="match status" value="1"/>
</dbReference>
<dbReference type="GO" id="GO:0042773">
    <property type="term" value="P:ATP synthesis coupled electron transport"/>
    <property type="evidence" value="ECO:0007669"/>
    <property type="project" value="InterPro"/>
</dbReference>
<feature type="transmembrane region" description="Helical" evidence="6">
    <location>
        <begin position="361"/>
        <end position="388"/>
    </location>
</feature>
<accession>Q09EZ5</accession>
<feature type="transmembrane region" description="Helical" evidence="6">
    <location>
        <begin position="448"/>
        <end position="469"/>
    </location>
</feature>
<gene>
    <name evidence="8" type="primary">nad4</name>
</gene>
<feature type="transmembrane region" description="Helical" evidence="6">
    <location>
        <begin position="175"/>
        <end position="195"/>
    </location>
</feature>
<geneLocation type="mitochondrion" evidence="8"/>
<organism evidence="8">
    <name type="scientific">Tetrahymena pigmentosa</name>
    <dbReference type="NCBI Taxonomy" id="5907"/>
    <lineage>
        <taxon>Eukaryota</taxon>
        <taxon>Sar</taxon>
        <taxon>Alveolata</taxon>
        <taxon>Ciliophora</taxon>
        <taxon>Intramacronucleata</taxon>
        <taxon>Oligohymenophorea</taxon>
        <taxon>Hymenostomatida</taxon>
        <taxon>Tetrahymenina</taxon>
        <taxon>Tetrahymenidae</taxon>
        <taxon>Tetrahymena</taxon>
    </lineage>
</organism>
<keyword evidence="6" id="KW-0830">Ubiquinone</keyword>
<keyword evidence="3 6" id="KW-0812">Transmembrane</keyword>
<feature type="transmembrane region" description="Helical" evidence="6">
    <location>
        <begin position="123"/>
        <end position="143"/>
    </location>
</feature>
<evidence type="ECO:0000259" key="7">
    <source>
        <dbReference type="Pfam" id="PF00361"/>
    </source>
</evidence>
<dbReference type="PANTHER" id="PTHR42703:SF1">
    <property type="entry name" value="NA(+)_H(+) ANTIPORTER SUBUNIT D1"/>
    <property type="match status" value="1"/>
</dbReference>
<feature type="transmembrane region" description="Helical" evidence="6">
    <location>
        <begin position="152"/>
        <end position="169"/>
    </location>
</feature>
<dbReference type="InterPro" id="IPR001750">
    <property type="entry name" value="ND/Mrp_TM"/>
</dbReference>
<dbReference type="EC" id="7.1.1.2" evidence="6"/>
<feature type="domain" description="NADH:quinone oxidoreductase/Mrp antiporter transmembrane" evidence="7">
    <location>
        <begin position="173"/>
        <end position="457"/>
    </location>
</feature>
<proteinExistence type="inferred from homology"/>
<dbReference type="GO" id="GO:0031966">
    <property type="term" value="C:mitochondrial membrane"/>
    <property type="evidence" value="ECO:0007669"/>
    <property type="project" value="UniProtKB-SubCell"/>
</dbReference>
<dbReference type="GO" id="GO:0008137">
    <property type="term" value="F:NADH dehydrogenase (ubiquinone) activity"/>
    <property type="evidence" value="ECO:0007669"/>
    <property type="project" value="UniProtKB-UniRule"/>
</dbReference>
<dbReference type="InterPro" id="IPR050586">
    <property type="entry name" value="CPA3_Na-H_Antiporter_D"/>
</dbReference>
<feature type="transmembrane region" description="Helical" evidence="6">
    <location>
        <begin position="490"/>
        <end position="510"/>
    </location>
</feature>
<feature type="transmembrane region" description="Helical" evidence="6">
    <location>
        <begin position="12"/>
        <end position="35"/>
    </location>
</feature>
<feature type="transmembrane region" description="Helical" evidence="6">
    <location>
        <begin position="306"/>
        <end position="324"/>
    </location>
</feature>
<evidence type="ECO:0000313" key="8">
    <source>
        <dbReference type="EMBL" id="ABI51756.1"/>
    </source>
</evidence>
<dbReference type="PANTHER" id="PTHR42703">
    <property type="entry name" value="NADH DEHYDROGENASE"/>
    <property type="match status" value="1"/>
</dbReference>
<keyword evidence="2" id="KW-1003">Cell membrane</keyword>
<evidence type="ECO:0000256" key="1">
    <source>
        <dbReference type="ARBA" id="ARBA00004651"/>
    </source>
</evidence>
<dbReference type="EMBL" id="DQ927305">
    <property type="protein sequence ID" value="ABI51756.1"/>
    <property type="molecule type" value="Genomic_DNA"/>
</dbReference>
<sequence length="511" mass="59551">MFNLNTMYLSKIFIELNFYFLFILFIISSIIFYFSKIISLQKLNQNYNSVFNFLKVFNVFSILISFFIHIIGFWFYCIHSYNYSLNIFSEINLYNSYSIELLNSNEINNYIPNYFKTNITIDFFGLILLTLAYIVGFISILALDTRLYWKNIKYIFSFNIFLLIVYIYVTVSNILLFFMCYELLLIPSFLIVYFVSPSRRAIQASLYFVIWTQLGSLLVLIAISYIIAISNTYEFSDIKYFNFTNSESTIIVFLLFLGFGFKAPIWPFHYWLTKTHVEAPSGFSIYLSGFLVKTALYGFYKLNSSIFIDTNSSIFIAICIMGVVDSSLKMWGQTDLKKLVAYGTIQEMNIIYLAFCWGDSYAILGGILFSATHAFLSALMFFLVDCIYRRYHTRSLIEINGILHVTPNLGVSILVMLVFFSGIPGTIKFISEFYIFSGLLEASPLSCFILMFVANVLGLIGFSKSWFNAVFGMPKKNTKYLPMDLTFKELYIILYCYFFLFIFSYFSFIFF</sequence>
<dbReference type="AlphaFoldDB" id="Q09EZ5"/>
<keyword evidence="6" id="KW-0813">Transport</keyword>
<name>Q09EZ5_TETPI</name>
<evidence type="ECO:0000256" key="2">
    <source>
        <dbReference type="ARBA" id="ARBA00022475"/>
    </source>
</evidence>
<reference evidence="8" key="1">
    <citation type="journal article" date="2007" name="PLoS ONE">
        <title>Complete mitochondrial genome sequence of three tetrahymena species reveals mutation hot spots and accelerated nonsynonymous substitutions in Ymf genes.</title>
        <authorList>
            <person name="Moradian M.M."/>
            <person name="Beglaryan D."/>
            <person name="Skozylas J.M."/>
            <person name="Kerikorian V."/>
        </authorList>
    </citation>
    <scope>NUCLEOTIDE SEQUENCE</scope>
    <source>
        <strain evidence="8">UM1060</strain>
    </source>
</reference>
<protein>
    <recommendedName>
        <fullName evidence="6">NADH-ubiquinone oxidoreductase chain 4</fullName>
        <ecNumber evidence="6">7.1.1.2</ecNumber>
    </recommendedName>
</protein>
<dbReference type="GO" id="GO:0005886">
    <property type="term" value="C:plasma membrane"/>
    <property type="evidence" value="ECO:0007669"/>
    <property type="project" value="UniProtKB-SubCell"/>
</dbReference>
<feature type="transmembrane region" description="Helical" evidence="6">
    <location>
        <begin position="56"/>
        <end position="76"/>
    </location>
</feature>
<comment type="similarity">
    <text evidence="6">Belongs to the complex I subunit 4 family.</text>
</comment>
<feature type="transmembrane region" description="Helical" evidence="6">
    <location>
        <begin position="207"/>
        <end position="230"/>
    </location>
</feature>
<evidence type="ECO:0000256" key="4">
    <source>
        <dbReference type="ARBA" id="ARBA00022989"/>
    </source>
</evidence>